<dbReference type="SUPFAM" id="SSF63829">
    <property type="entry name" value="Calcium-dependent phosphotriesterase"/>
    <property type="match status" value="1"/>
</dbReference>
<evidence type="ECO:0000259" key="2">
    <source>
        <dbReference type="Pfam" id="PF08308"/>
    </source>
</evidence>
<dbReference type="Gene3D" id="2.130.10.10">
    <property type="entry name" value="YVTN repeat-like/Quinoprotein amine dehydrogenase"/>
    <property type="match status" value="1"/>
</dbReference>
<proteinExistence type="predicted"/>
<dbReference type="PANTHER" id="PTHR34512">
    <property type="entry name" value="CELL SURFACE PROTEIN"/>
    <property type="match status" value="1"/>
</dbReference>
<keyword evidence="1" id="KW-0732">Signal</keyword>
<feature type="signal peptide" evidence="1">
    <location>
        <begin position="1"/>
        <end position="21"/>
    </location>
</feature>
<evidence type="ECO:0000259" key="3">
    <source>
        <dbReference type="Pfam" id="PF13360"/>
    </source>
</evidence>
<dbReference type="SMART" id="SM00564">
    <property type="entry name" value="PQQ"/>
    <property type="match status" value="8"/>
</dbReference>
<dbReference type="Proteomes" id="UP000630660">
    <property type="component" value="Unassembled WGS sequence"/>
</dbReference>
<dbReference type="Pfam" id="PF08308">
    <property type="entry name" value="PEGA"/>
    <property type="match status" value="1"/>
</dbReference>
<feature type="chain" id="PRO_5038340509" evidence="1">
    <location>
        <begin position="22"/>
        <end position="466"/>
    </location>
</feature>
<feature type="domain" description="PEGA" evidence="2">
    <location>
        <begin position="31"/>
        <end position="70"/>
    </location>
</feature>
<dbReference type="InterPro" id="IPR011047">
    <property type="entry name" value="Quinoprotein_ADH-like_sf"/>
</dbReference>
<dbReference type="InterPro" id="IPR015943">
    <property type="entry name" value="WD40/YVTN_repeat-like_dom_sf"/>
</dbReference>
<sequence length="466" mass="51180">MRRISRLVFAFVLIMCSSACEDELSDGDKGYISISSTPPGAYVYFDDSLTNMRTNCILEDIEPGSHSVGLYVVDSCVWFGVLNVSTGDTAVINATIEVEEGEVTWEYRNLTVYSNPIAIGEDGTLYIGTTLGLYALNSNRTPKWEFKISEKAYTPVVGSDGTVYFVAEDGTLYAVNANGDLKWKIVNTDGFSTPAIGSNGTIYVGSSDKNLYALSPEGEVIWQREFEITPGSPVIDRDGTLYVTPGRWVFAISPDNRIKWIFETPTGGGVKIPTIGSDGTVYFGSNDFYLYALSPDGFLKWSYRTNGWVHNTVVGSDGTIYVTADFYDYEDNPEEAPAGYIYAIDPAGNLKWGGMVTPYCIWSRSSPAIGFDGTVYIVASEYNHSTYLENAYLYAFTEDGELNWKVKLHSGYADVAYHIAIGADGMLYTCKSNSILYGIQTTSFGLADSPWPKYAHDNQNTGCACN</sequence>
<comment type="caution">
    <text evidence="4">The sequence shown here is derived from an EMBL/GenBank/DDBJ whole genome shotgun (WGS) entry which is preliminary data.</text>
</comment>
<accession>A0A9D5K983</accession>
<reference evidence="4" key="1">
    <citation type="submission" date="2019-11" db="EMBL/GenBank/DDBJ databases">
        <title>Microbial mats filling the niche in hypersaline microbial mats.</title>
        <authorList>
            <person name="Wong H.L."/>
            <person name="Macleod F.I."/>
            <person name="White R.A. III"/>
            <person name="Burns B.P."/>
        </authorList>
    </citation>
    <scope>NUCLEOTIDE SEQUENCE</scope>
    <source>
        <strain evidence="4">Bin_327</strain>
    </source>
</reference>
<dbReference type="EMBL" id="WJKJ01000050">
    <property type="protein sequence ID" value="MBD3363904.1"/>
    <property type="molecule type" value="Genomic_DNA"/>
</dbReference>
<dbReference type="InterPro" id="IPR018391">
    <property type="entry name" value="PQQ_b-propeller_rpt"/>
</dbReference>
<dbReference type="Pfam" id="PF13360">
    <property type="entry name" value="PQQ_2"/>
    <property type="match status" value="1"/>
</dbReference>
<evidence type="ECO:0000256" key="1">
    <source>
        <dbReference type="SAM" id="SignalP"/>
    </source>
</evidence>
<feature type="domain" description="Pyrrolo-quinoline quinone repeat" evidence="3">
    <location>
        <begin position="96"/>
        <end position="257"/>
    </location>
</feature>
<dbReference type="Gene3D" id="2.40.10.480">
    <property type="match status" value="1"/>
</dbReference>
<dbReference type="AlphaFoldDB" id="A0A9D5K983"/>
<organism evidence="4 5">
    <name type="scientific">candidate division WOR-3 bacterium</name>
    <dbReference type="NCBI Taxonomy" id="2052148"/>
    <lineage>
        <taxon>Bacteria</taxon>
        <taxon>Bacteria division WOR-3</taxon>
    </lineage>
</organism>
<dbReference type="SUPFAM" id="SSF50998">
    <property type="entry name" value="Quinoprotein alcohol dehydrogenase-like"/>
    <property type="match status" value="1"/>
</dbReference>
<gene>
    <name evidence="4" type="ORF">GF359_01680</name>
</gene>
<dbReference type="InterPro" id="IPR013229">
    <property type="entry name" value="PEGA"/>
</dbReference>
<evidence type="ECO:0000313" key="5">
    <source>
        <dbReference type="Proteomes" id="UP000630660"/>
    </source>
</evidence>
<dbReference type="PANTHER" id="PTHR34512:SF30">
    <property type="entry name" value="OUTER MEMBRANE PROTEIN ASSEMBLY FACTOR BAMB"/>
    <property type="match status" value="1"/>
</dbReference>
<evidence type="ECO:0000313" key="4">
    <source>
        <dbReference type="EMBL" id="MBD3363904.1"/>
    </source>
</evidence>
<dbReference type="InterPro" id="IPR002372">
    <property type="entry name" value="PQQ_rpt_dom"/>
</dbReference>
<name>A0A9D5K983_UNCW3</name>
<protein>
    <submittedName>
        <fullName evidence="4">PQQ-binding-like beta-propeller repeat protein</fullName>
    </submittedName>
</protein>